<dbReference type="GeneID" id="90512446"/>
<dbReference type="STRING" id="634500.EbC_24510"/>
<feature type="signal peptide" evidence="1">
    <location>
        <begin position="1"/>
        <end position="30"/>
    </location>
</feature>
<dbReference type="AlphaFoldDB" id="D8MT25"/>
<proteinExistence type="predicted"/>
<dbReference type="EMBL" id="FP236843">
    <property type="protein sequence ID" value="CAX59982.1"/>
    <property type="molecule type" value="Genomic_DNA"/>
</dbReference>
<dbReference type="Proteomes" id="UP000008793">
    <property type="component" value="Chromosome"/>
</dbReference>
<keyword evidence="3" id="KW-1185">Reference proteome</keyword>
<dbReference type="Gene3D" id="3.40.50.1820">
    <property type="entry name" value="alpha/beta hydrolase"/>
    <property type="match status" value="1"/>
</dbReference>
<gene>
    <name evidence="2" type="ordered locus">EbC_24510</name>
</gene>
<organism evidence="3">
    <name type="scientific">Erwinia billingiae (strain Eb661)</name>
    <dbReference type="NCBI Taxonomy" id="634500"/>
    <lineage>
        <taxon>Bacteria</taxon>
        <taxon>Pseudomonadati</taxon>
        <taxon>Pseudomonadota</taxon>
        <taxon>Gammaproteobacteria</taxon>
        <taxon>Enterobacterales</taxon>
        <taxon>Erwiniaceae</taxon>
        <taxon>Erwinia</taxon>
    </lineage>
</organism>
<accession>D8MT25</accession>
<evidence type="ECO:0000313" key="3">
    <source>
        <dbReference type="Proteomes" id="UP000008793"/>
    </source>
</evidence>
<feature type="chain" id="PRO_5003118189" evidence="1">
    <location>
        <begin position="31"/>
        <end position="333"/>
    </location>
</feature>
<dbReference type="PANTHER" id="PTHR35560">
    <property type="entry name" value="BLL0132 PROTEIN"/>
    <property type="match status" value="1"/>
</dbReference>
<sequence>MRLLRTVGKTLSRLMVLLACWLPVVPQALAASQAWPASAREHTFALAENAGNFHYFTLAPAGGKVTRALIVLHGHPRDVGNTLTAAAQAASNTPDAQNIAIVAPLFQVSSTDASHCHSDGLPEALPDDALWNCHSWLDGGKDNAGNLSAFSALDETIGDLKQRWPALSEITVAGFSAGGQFVQHYIAFSHPPAGVTLRYVVADPGSWLYFDALNADACPAVSDYKYGMHNLPAWLPDNPIKARDRYRSAEVRYLEGSDDRGKGKGRYWRILDKSCAAMAQGASRLERGENYARYDRDVLKPARPHTLAIVAGCAHDVRCVFPSAEGRQALFKP</sequence>
<dbReference type="SUPFAM" id="SSF53474">
    <property type="entry name" value="alpha/beta-Hydrolases"/>
    <property type="match status" value="1"/>
</dbReference>
<name>D8MT25_ERWBE</name>
<dbReference type="InterPro" id="IPR029058">
    <property type="entry name" value="AB_hydrolase_fold"/>
</dbReference>
<evidence type="ECO:0000313" key="2">
    <source>
        <dbReference type="EMBL" id="CAX59982.1"/>
    </source>
</evidence>
<dbReference type="KEGG" id="ebi:EbC_24510"/>
<reference evidence="2 3" key="1">
    <citation type="journal article" date="2010" name="BMC Genomics">
        <title>Genome comparison of the epiphytic bacteria Erwinia billingiae and E. tasmaniensis with the pear pathogen E. pyrifoliae.</title>
        <authorList>
            <person name="Kube M."/>
            <person name="Migdoll A.M."/>
            <person name="Gehring I."/>
            <person name="Heitmann K."/>
            <person name="Mayer Y."/>
            <person name="Kuhl H."/>
            <person name="Knaust F."/>
            <person name="Geider K."/>
            <person name="Reinhardt R."/>
        </authorList>
    </citation>
    <scope>NUCLEOTIDE SEQUENCE [LARGE SCALE GENOMIC DNA]</scope>
    <source>
        <strain evidence="2 3">Eb661</strain>
    </source>
</reference>
<dbReference type="HOGENOM" id="CLU_023751_0_0_6"/>
<evidence type="ECO:0000256" key="1">
    <source>
        <dbReference type="SAM" id="SignalP"/>
    </source>
</evidence>
<dbReference type="eggNOG" id="COG1073">
    <property type="taxonomic scope" value="Bacteria"/>
</dbReference>
<dbReference type="RefSeq" id="WP_013202469.1">
    <property type="nucleotide sequence ID" value="NC_014306.1"/>
</dbReference>
<dbReference type="PANTHER" id="PTHR35560:SF3">
    <property type="entry name" value="PEPTIDASE S9 PROLYL OLIGOPEPTIDASE CATALYTIC DOMAIN-CONTAINING PROTEIN"/>
    <property type="match status" value="1"/>
</dbReference>
<keyword evidence="1" id="KW-0732">Signal</keyword>
<protein>
    <submittedName>
        <fullName evidence="2">Conserved uncharacterized protein</fullName>
    </submittedName>
</protein>